<dbReference type="EMBL" id="CP127173">
    <property type="protein sequence ID" value="WIV57044.1"/>
    <property type="molecule type" value="Genomic_DNA"/>
</dbReference>
<organism evidence="1 2">
    <name type="scientific">Amycolatopsis nalaikhensis</name>
    <dbReference type="NCBI Taxonomy" id="715472"/>
    <lineage>
        <taxon>Bacteria</taxon>
        <taxon>Bacillati</taxon>
        <taxon>Actinomycetota</taxon>
        <taxon>Actinomycetes</taxon>
        <taxon>Pseudonocardiales</taxon>
        <taxon>Pseudonocardiaceae</taxon>
        <taxon>Amycolatopsis</taxon>
    </lineage>
</organism>
<gene>
    <name evidence="1" type="ORF">QP939_51265</name>
</gene>
<evidence type="ECO:0000313" key="2">
    <source>
        <dbReference type="Proteomes" id="UP001227101"/>
    </source>
</evidence>
<dbReference type="Pfam" id="PF19564">
    <property type="entry name" value="DUF6086"/>
    <property type="match status" value="1"/>
</dbReference>
<reference evidence="1 2" key="1">
    <citation type="submission" date="2023-06" db="EMBL/GenBank/DDBJ databases">
        <authorList>
            <person name="Oyuntsetseg B."/>
            <person name="Kim S.B."/>
        </authorList>
    </citation>
    <scope>NUCLEOTIDE SEQUENCE [LARGE SCALE GENOMIC DNA]</scope>
    <source>
        <strain evidence="1 2">2-2</strain>
    </source>
</reference>
<protein>
    <submittedName>
        <fullName evidence="1">DUF6086 family protein</fullName>
    </submittedName>
</protein>
<keyword evidence="2" id="KW-1185">Reference proteome</keyword>
<name>A0ABY8XN59_9PSEU</name>
<dbReference type="InterPro" id="IPR045732">
    <property type="entry name" value="DUF6086"/>
</dbReference>
<sequence>MSYVFDVDGEVVWSPALRIGKLFMDMAGTLAADAGTDLAAAGFTMNASDYYYVDPVALGGFVRTLLAGSVVTNPVYKELARGFLVACLVLLERTGVVLEPADEAQRDLFDARAELARLM</sequence>
<accession>A0ABY8XN59</accession>
<proteinExistence type="predicted"/>
<evidence type="ECO:0000313" key="1">
    <source>
        <dbReference type="EMBL" id="WIV57044.1"/>
    </source>
</evidence>
<dbReference type="RefSeq" id="WP_285454260.1">
    <property type="nucleotide sequence ID" value="NZ_CP127173.1"/>
</dbReference>
<dbReference type="Proteomes" id="UP001227101">
    <property type="component" value="Chromosome"/>
</dbReference>